<dbReference type="Proteomes" id="UP000192247">
    <property type="component" value="Unassembled WGS sequence"/>
</dbReference>
<accession>A0A1V9X3Y0</accession>
<reference evidence="2 3" key="1">
    <citation type="journal article" date="2017" name="Gigascience">
        <title>Draft genome of the honey bee ectoparasitic mite, Tropilaelaps mercedesae, is shaped by the parasitic life history.</title>
        <authorList>
            <person name="Dong X."/>
            <person name="Armstrong S.D."/>
            <person name="Xia D."/>
            <person name="Makepeace B.L."/>
            <person name="Darby A.C."/>
            <person name="Kadowaki T."/>
        </authorList>
    </citation>
    <scope>NUCLEOTIDE SEQUENCE [LARGE SCALE GENOMIC DNA]</scope>
    <source>
        <strain evidence="2">Wuxi-XJTLU</strain>
    </source>
</reference>
<organism evidence="2 3">
    <name type="scientific">Tropilaelaps mercedesae</name>
    <dbReference type="NCBI Taxonomy" id="418985"/>
    <lineage>
        <taxon>Eukaryota</taxon>
        <taxon>Metazoa</taxon>
        <taxon>Ecdysozoa</taxon>
        <taxon>Arthropoda</taxon>
        <taxon>Chelicerata</taxon>
        <taxon>Arachnida</taxon>
        <taxon>Acari</taxon>
        <taxon>Parasitiformes</taxon>
        <taxon>Mesostigmata</taxon>
        <taxon>Gamasina</taxon>
        <taxon>Dermanyssoidea</taxon>
        <taxon>Laelapidae</taxon>
        <taxon>Tropilaelaps</taxon>
    </lineage>
</organism>
<evidence type="ECO:0000313" key="2">
    <source>
        <dbReference type="EMBL" id="OQR68197.1"/>
    </source>
</evidence>
<evidence type="ECO:0000256" key="1">
    <source>
        <dbReference type="SAM" id="SignalP"/>
    </source>
</evidence>
<keyword evidence="3" id="KW-1185">Reference proteome</keyword>
<comment type="caution">
    <text evidence="2">The sequence shown here is derived from an EMBL/GenBank/DDBJ whole genome shotgun (WGS) entry which is preliminary data.</text>
</comment>
<feature type="chain" id="PRO_5012212837" description="Secreted protein" evidence="1">
    <location>
        <begin position="20"/>
        <end position="207"/>
    </location>
</feature>
<feature type="signal peptide" evidence="1">
    <location>
        <begin position="1"/>
        <end position="19"/>
    </location>
</feature>
<proteinExistence type="predicted"/>
<dbReference type="InParanoid" id="A0A1V9X3Y0"/>
<dbReference type="OrthoDB" id="10479088at2759"/>
<gene>
    <name evidence="2" type="ORF">BIW11_13063</name>
</gene>
<protein>
    <recommendedName>
        <fullName evidence="4">Secreted protein</fullName>
    </recommendedName>
</protein>
<sequence length="207" mass="22754">MFTPAVVVWTLSMAVYCSGLKAKPWLPSKPAGNRPSGLPLADKYSVNYISSSTNVWGCAFNETLVLYTIWPSPMLKTRSKAIKLAGLRSLARARCCPNPGPEEHLIPGEICPMGHVAGENSFLLPQDLTWAPSSAPCANSPPVKPACCSEDAKSYCQFIHDRTPQESTTAPIGNDENLSVHRLKKSWIVANWIDDKRKKRISAKPQY</sequence>
<dbReference type="AlphaFoldDB" id="A0A1V9X3Y0"/>
<evidence type="ECO:0000313" key="3">
    <source>
        <dbReference type="Proteomes" id="UP000192247"/>
    </source>
</evidence>
<keyword evidence="1" id="KW-0732">Signal</keyword>
<evidence type="ECO:0008006" key="4">
    <source>
        <dbReference type="Google" id="ProtNLM"/>
    </source>
</evidence>
<dbReference type="EMBL" id="MNPL01025667">
    <property type="protein sequence ID" value="OQR68197.1"/>
    <property type="molecule type" value="Genomic_DNA"/>
</dbReference>
<name>A0A1V9X3Y0_9ACAR</name>